<dbReference type="AlphaFoldDB" id="A0A085WAY2"/>
<reference evidence="2 3" key="1">
    <citation type="submission" date="2014-04" db="EMBL/GenBank/DDBJ databases">
        <title>Genome assembly of Hyalangium minutum DSM 14724.</title>
        <authorList>
            <person name="Sharma G."/>
            <person name="Subramanian S."/>
        </authorList>
    </citation>
    <scope>NUCLEOTIDE SEQUENCE [LARGE SCALE GENOMIC DNA]</scope>
    <source>
        <strain evidence="2 3">DSM 14724</strain>
    </source>
</reference>
<feature type="region of interest" description="Disordered" evidence="1">
    <location>
        <begin position="68"/>
        <end position="91"/>
    </location>
</feature>
<dbReference type="Proteomes" id="UP000028725">
    <property type="component" value="Unassembled WGS sequence"/>
</dbReference>
<organism evidence="2 3">
    <name type="scientific">Hyalangium minutum</name>
    <dbReference type="NCBI Taxonomy" id="394096"/>
    <lineage>
        <taxon>Bacteria</taxon>
        <taxon>Pseudomonadati</taxon>
        <taxon>Myxococcota</taxon>
        <taxon>Myxococcia</taxon>
        <taxon>Myxococcales</taxon>
        <taxon>Cystobacterineae</taxon>
        <taxon>Archangiaceae</taxon>
        <taxon>Hyalangium</taxon>
    </lineage>
</organism>
<dbReference type="STRING" id="394096.DB31_1863"/>
<protein>
    <submittedName>
        <fullName evidence="2">Uncharacterized protein</fullName>
    </submittedName>
</protein>
<evidence type="ECO:0000256" key="1">
    <source>
        <dbReference type="SAM" id="MobiDB-lite"/>
    </source>
</evidence>
<gene>
    <name evidence="2" type="ORF">DB31_1863</name>
</gene>
<keyword evidence="3" id="KW-1185">Reference proteome</keyword>
<accession>A0A085WAY2</accession>
<dbReference type="EMBL" id="JMCB01000013">
    <property type="protein sequence ID" value="KFE64845.1"/>
    <property type="molecule type" value="Genomic_DNA"/>
</dbReference>
<evidence type="ECO:0000313" key="3">
    <source>
        <dbReference type="Proteomes" id="UP000028725"/>
    </source>
</evidence>
<evidence type="ECO:0000313" key="2">
    <source>
        <dbReference type="EMBL" id="KFE64845.1"/>
    </source>
</evidence>
<proteinExistence type="predicted"/>
<feature type="compositionally biased region" description="Acidic residues" evidence="1">
    <location>
        <begin position="79"/>
        <end position="91"/>
    </location>
</feature>
<name>A0A085WAY2_9BACT</name>
<sequence>MVKEKLRVLNADLADQLLAQSPPFGFGTLSAPLNRDAELRDCLYELREMITTLQFHLGLDDKAKLPNFRPTFVQPEPSDKDEQDEDEQDEDEYYDLLGKDNEVVGTIALVGLVNRFSSGVFSDHHGLILNAQIEGLPDLNIYYHSLDATHNFSGGTVIRSNGGMLPFTSPNSHDTSLRGAVGFSQQLFKLMLTHDINVIILAEVGQEGAKELLKGSKAFTWPLLSKKGTQASNSITMAYLPSLSPDYSFSVESPSIGNAAQIVFGKGTDSEGKLLGCHILNSMADNSKVGTFMKKSAVSAVFGDTNISTKGSSLSSGFKTIESNTSTTDSLTFDFSNSASDKMFDKLLVRVKK</sequence>
<comment type="caution">
    <text evidence="2">The sequence shown here is derived from an EMBL/GenBank/DDBJ whole genome shotgun (WGS) entry which is preliminary data.</text>
</comment>